<evidence type="ECO:0000256" key="4">
    <source>
        <dbReference type="ARBA" id="ARBA00022692"/>
    </source>
</evidence>
<evidence type="ECO:0000256" key="7">
    <source>
        <dbReference type="ARBA" id="ARBA00023136"/>
    </source>
</evidence>
<sequence length="173" mass="20202">MRGIYYFLIGILLFYIDTIIGLVIPMHFGEIDVIFVPHLTLMYLLILTIYRSFGVALVLAIFLGLITDLYYGSIYGLYMFGYILAVVVMDRCFKIFYKDKVMIFIIILVSTILIEIYVALIYGLIGFIQFNLIEFLLLRLLPTFIVNLLLLTILYPLMLKFLRKIQIKIDSRI</sequence>
<dbReference type="InterPro" id="IPR007227">
    <property type="entry name" value="Cell_shape_determining_MreD"/>
</dbReference>
<dbReference type="Proteomes" id="UP000240717">
    <property type="component" value="Unassembled WGS sequence"/>
</dbReference>
<dbReference type="GO" id="GO:0005886">
    <property type="term" value="C:plasma membrane"/>
    <property type="evidence" value="ECO:0007669"/>
    <property type="project" value="UniProtKB-SubCell"/>
</dbReference>
<evidence type="ECO:0000313" key="9">
    <source>
        <dbReference type="EMBL" id="PTI50651.1"/>
    </source>
</evidence>
<keyword evidence="6 8" id="KW-1133">Transmembrane helix</keyword>
<dbReference type="Pfam" id="PF04093">
    <property type="entry name" value="MreD"/>
    <property type="match status" value="1"/>
</dbReference>
<keyword evidence="4 8" id="KW-0812">Transmembrane</keyword>
<proteinExistence type="inferred from homology"/>
<gene>
    <name evidence="9" type="primary">mreD</name>
    <name evidence="9" type="ORF">BU085_08220</name>
</gene>
<comment type="similarity">
    <text evidence="2">Belongs to the MreD family.</text>
</comment>
<evidence type="ECO:0000256" key="3">
    <source>
        <dbReference type="ARBA" id="ARBA00022475"/>
    </source>
</evidence>
<reference evidence="9 10" key="1">
    <citation type="journal article" date="2016" name="Front. Microbiol.">
        <title>Comprehensive Phylogenetic Analysis of Bovine Non-aureus Staphylococci Species Based on Whole-Genome Sequencing.</title>
        <authorList>
            <person name="Naushad S."/>
            <person name="Barkema H.W."/>
            <person name="Luby C."/>
            <person name="Condas L.A."/>
            <person name="Nobrega D.B."/>
            <person name="Carson D.A."/>
            <person name="De Buck J."/>
        </authorList>
    </citation>
    <scope>NUCLEOTIDE SEQUENCE [LARGE SCALE GENOMIC DNA]</scope>
    <source>
        <strain evidence="9 10">SNUC 2993</strain>
    </source>
</reference>
<evidence type="ECO:0000256" key="5">
    <source>
        <dbReference type="ARBA" id="ARBA00022960"/>
    </source>
</evidence>
<dbReference type="RefSeq" id="WP_107532572.1">
    <property type="nucleotide sequence ID" value="NZ_PZEV01000025.1"/>
</dbReference>
<organism evidence="9 10">
    <name type="scientific">Staphylococcus warneri</name>
    <dbReference type="NCBI Taxonomy" id="1292"/>
    <lineage>
        <taxon>Bacteria</taxon>
        <taxon>Bacillati</taxon>
        <taxon>Bacillota</taxon>
        <taxon>Bacilli</taxon>
        <taxon>Bacillales</taxon>
        <taxon>Staphylococcaceae</taxon>
        <taxon>Staphylococcus</taxon>
    </lineage>
</organism>
<feature type="transmembrane region" description="Helical" evidence="8">
    <location>
        <begin position="69"/>
        <end position="89"/>
    </location>
</feature>
<protein>
    <submittedName>
        <fullName evidence="9">Rod shape-determining protein MreD</fullName>
    </submittedName>
</protein>
<feature type="transmembrane region" description="Helical" evidence="8">
    <location>
        <begin position="140"/>
        <end position="162"/>
    </location>
</feature>
<name>A0A2T4PZL4_STAWA</name>
<accession>A0A2T4PZL4</accession>
<evidence type="ECO:0000256" key="6">
    <source>
        <dbReference type="ARBA" id="ARBA00022989"/>
    </source>
</evidence>
<keyword evidence="3" id="KW-1003">Cell membrane</keyword>
<dbReference type="STRING" id="1194526.A284_05505"/>
<feature type="transmembrane region" description="Helical" evidence="8">
    <location>
        <begin position="101"/>
        <end position="128"/>
    </location>
</feature>
<dbReference type="EMBL" id="PZEV01000025">
    <property type="protein sequence ID" value="PTI50651.1"/>
    <property type="molecule type" value="Genomic_DNA"/>
</dbReference>
<dbReference type="GO" id="GO:0008360">
    <property type="term" value="P:regulation of cell shape"/>
    <property type="evidence" value="ECO:0007669"/>
    <property type="project" value="UniProtKB-KW"/>
</dbReference>
<feature type="transmembrane region" description="Helical" evidence="8">
    <location>
        <begin position="6"/>
        <end position="28"/>
    </location>
</feature>
<feature type="transmembrane region" description="Helical" evidence="8">
    <location>
        <begin position="40"/>
        <end position="63"/>
    </location>
</feature>
<comment type="subcellular location">
    <subcellularLocation>
        <location evidence="1">Cell membrane</location>
        <topology evidence="1">Multi-pass membrane protein</topology>
    </subcellularLocation>
</comment>
<evidence type="ECO:0000313" key="10">
    <source>
        <dbReference type="Proteomes" id="UP000240717"/>
    </source>
</evidence>
<evidence type="ECO:0000256" key="8">
    <source>
        <dbReference type="SAM" id="Phobius"/>
    </source>
</evidence>
<keyword evidence="7 8" id="KW-0472">Membrane</keyword>
<comment type="caution">
    <text evidence="9">The sequence shown here is derived from an EMBL/GenBank/DDBJ whole genome shotgun (WGS) entry which is preliminary data.</text>
</comment>
<evidence type="ECO:0000256" key="2">
    <source>
        <dbReference type="ARBA" id="ARBA00007776"/>
    </source>
</evidence>
<keyword evidence="5" id="KW-0133">Cell shape</keyword>
<dbReference type="AlphaFoldDB" id="A0A2T4PZL4"/>
<dbReference type="NCBIfam" id="TIGR03426">
    <property type="entry name" value="shape_MreD"/>
    <property type="match status" value="1"/>
</dbReference>
<evidence type="ECO:0000256" key="1">
    <source>
        <dbReference type="ARBA" id="ARBA00004651"/>
    </source>
</evidence>